<dbReference type="InterPro" id="IPR036881">
    <property type="entry name" value="Glyco_hydro_3_C_sf"/>
</dbReference>
<organism evidence="7 8">
    <name type="scientific">Candidatus Faecivivens stercoravium</name>
    <dbReference type="NCBI Taxonomy" id="2840803"/>
    <lineage>
        <taxon>Bacteria</taxon>
        <taxon>Bacillati</taxon>
        <taxon>Bacillota</taxon>
        <taxon>Clostridia</taxon>
        <taxon>Eubacteriales</taxon>
        <taxon>Oscillospiraceae</taxon>
        <taxon>Oscillospiraceae incertae sedis</taxon>
        <taxon>Candidatus Faecivivens</taxon>
    </lineage>
</organism>
<dbReference type="InterPro" id="IPR036962">
    <property type="entry name" value="Glyco_hydro_3_N_sf"/>
</dbReference>
<reference evidence="7" key="2">
    <citation type="journal article" date="2021" name="PeerJ">
        <title>Extensive microbial diversity within the chicken gut microbiome revealed by metagenomics and culture.</title>
        <authorList>
            <person name="Gilroy R."/>
            <person name="Ravi A."/>
            <person name="Getino M."/>
            <person name="Pursley I."/>
            <person name="Horton D.L."/>
            <person name="Alikhan N.F."/>
            <person name="Baker D."/>
            <person name="Gharbi K."/>
            <person name="Hall N."/>
            <person name="Watson M."/>
            <person name="Adriaenssens E.M."/>
            <person name="Foster-Nyarko E."/>
            <person name="Jarju S."/>
            <person name="Secka A."/>
            <person name="Antonio M."/>
            <person name="Oren A."/>
            <person name="Chaudhuri R.R."/>
            <person name="La Ragione R."/>
            <person name="Hildebrand F."/>
            <person name="Pallen M.J."/>
        </authorList>
    </citation>
    <scope>NUCLEOTIDE SEQUENCE</scope>
    <source>
        <strain evidence="7">CHK189-12415</strain>
    </source>
</reference>
<proteinExistence type="inferred from homology"/>
<dbReference type="SUPFAM" id="SSF51445">
    <property type="entry name" value="(Trans)glycosidases"/>
    <property type="match status" value="1"/>
</dbReference>
<evidence type="ECO:0000313" key="8">
    <source>
        <dbReference type="Proteomes" id="UP000824241"/>
    </source>
</evidence>
<dbReference type="InterPro" id="IPR001764">
    <property type="entry name" value="Glyco_hydro_3_N"/>
</dbReference>
<dbReference type="PROSITE" id="PS00775">
    <property type="entry name" value="GLYCOSYL_HYDROL_F3"/>
    <property type="match status" value="1"/>
</dbReference>
<dbReference type="Gene3D" id="3.40.50.1700">
    <property type="entry name" value="Glycoside hydrolase family 3 C-terminal domain"/>
    <property type="match status" value="1"/>
</dbReference>
<comment type="caution">
    <text evidence="7">The sequence shown here is derived from an EMBL/GenBank/DDBJ whole genome shotgun (WGS) entry which is preliminary data.</text>
</comment>
<evidence type="ECO:0000256" key="5">
    <source>
        <dbReference type="ARBA" id="ARBA00023295"/>
    </source>
</evidence>
<dbReference type="PANTHER" id="PTHR30480">
    <property type="entry name" value="BETA-HEXOSAMINIDASE-RELATED"/>
    <property type="match status" value="1"/>
</dbReference>
<protein>
    <recommendedName>
        <fullName evidence="3">beta-N-acetylhexosaminidase</fullName>
        <ecNumber evidence="3">3.2.1.52</ecNumber>
    </recommendedName>
</protein>
<dbReference type="GO" id="GO:0005975">
    <property type="term" value="P:carbohydrate metabolic process"/>
    <property type="evidence" value="ECO:0007669"/>
    <property type="project" value="InterPro"/>
</dbReference>
<comment type="catalytic activity">
    <reaction evidence="1">
        <text>Hydrolysis of terminal non-reducing N-acetyl-D-hexosamine residues in N-acetyl-beta-D-hexosaminides.</text>
        <dbReference type="EC" id="3.2.1.52"/>
    </reaction>
</comment>
<feature type="domain" description="Glycoside hydrolase family 3 N-terminal" evidence="6">
    <location>
        <begin position="29"/>
        <end position="350"/>
    </location>
</feature>
<dbReference type="EC" id="3.2.1.52" evidence="3"/>
<accession>A0A9D1J5B6</accession>
<dbReference type="AlphaFoldDB" id="A0A9D1J5B6"/>
<evidence type="ECO:0000313" key="7">
    <source>
        <dbReference type="EMBL" id="HIR61507.1"/>
    </source>
</evidence>
<evidence type="ECO:0000256" key="1">
    <source>
        <dbReference type="ARBA" id="ARBA00001231"/>
    </source>
</evidence>
<reference evidence="7" key="1">
    <citation type="submission" date="2020-10" db="EMBL/GenBank/DDBJ databases">
        <authorList>
            <person name="Gilroy R."/>
        </authorList>
    </citation>
    <scope>NUCLEOTIDE SEQUENCE</scope>
    <source>
        <strain evidence="7">CHK189-12415</strain>
    </source>
</reference>
<evidence type="ECO:0000259" key="6">
    <source>
        <dbReference type="Pfam" id="PF00933"/>
    </source>
</evidence>
<dbReference type="GO" id="GO:0009254">
    <property type="term" value="P:peptidoglycan turnover"/>
    <property type="evidence" value="ECO:0007669"/>
    <property type="project" value="TreeGrafter"/>
</dbReference>
<evidence type="ECO:0000256" key="2">
    <source>
        <dbReference type="ARBA" id="ARBA00005336"/>
    </source>
</evidence>
<dbReference type="Proteomes" id="UP000824241">
    <property type="component" value="Unassembled WGS sequence"/>
</dbReference>
<evidence type="ECO:0000256" key="4">
    <source>
        <dbReference type="ARBA" id="ARBA00022801"/>
    </source>
</evidence>
<gene>
    <name evidence="7" type="ORF">IAB37_08050</name>
</gene>
<keyword evidence="4 7" id="KW-0378">Hydrolase</keyword>
<comment type="similarity">
    <text evidence="2">Belongs to the glycosyl hydrolase 3 family.</text>
</comment>
<dbReference type="EMBL" id="DVHA01000261">
    <property type="protein sequence ID" value="HIR61507.1"/>
    <property type="molecule type" value="Genomic_DNA"/>
</dbReference>
<evidence type="ECO:0000256" key="3">
    <source>
        <dbReference type="ARBA" id="ARBA00012663"/>
    </source>
</evidence>
<dbReference type="Gene3D" id="3.20.20.300">
    <property type="entry name" value="Glycoside hydrolase, family 3, N-terminal domain"/>
    <property type="match status" value="1"/>
</dbReference>
<keyword evidence="5" id="KW-0326">Glycosidase</keyword>
<dbReference type="GO" id="GO:0004563">
    <property type="term" value="F:beta-N-acetylhexosaminidase activity"/>
    <property type="evidence" value="ECO:0007669"/>
    <property type="project" value="UniProtKB-EC"/>
</dbReference>
<dbReference type="Pfam" id="PF00933">
    <property type="entry name" value="Glyco_hydro_3"/>
    <property type="match status" value="1"/>
</dbReference>
<dbReference type="InterPro" id="IPR050226">
    <property type="entry name" value="NagZ_Beta-hexosaminidase"/>
</dbReference>
<sequence>MVDLHAKPFYLNDEQIAWVEETIKNMSFDDKIGQLFLFNSPASETAEETIERLEKIGMKPNGFLLRGAVSKDIREKIKGFQDHYEIPVFIAGDLDRGASNMIMDGTACGHQMEIGATGDPELAYKTGLICAKECAAVGTNWNFGPVVDIDYNPYNPITNVRSFGSDPDKVLTFARRIAQGMRDGGLIPCVKHWPGDGVDGRDQHFLASINSLSVEEWDASYGKVYQGMIDDGIETLMSAHILQPAYTRYYNPDVKDEDILPGSLNADLHQKLLRGKMGFNGLIVTDATTMGGFTEIVPRSKAVPMSIANGADIFLFSRDIEEDFNYMKQGVEDGILTMERVDEALMRVLGLKAKMHLPEKKANGTLVPPPEALEIFEKGEGRALAKEIADKGITLVKDTQHLMPLDPNKQKNLYVVVIGDKPGYHNTRGGYGKLFIEKLQEKGFNVTVYDEEDENAAIGKMKIEEFKQKYDVILYFCNIETNGSDSAARITWPGHRGTVPQMIHDVPTMMVSIDNPYHLIDAPRIPTYINAYTSEDIVVETLVEKIAGESTFKGVSPVDAFAGYFNANK</sequence>
<name>A0A9D1J5B6_9FIRM</name>
<dbReference type="InterPro" id="IPR019800">
    <property type="entry name" value="Glyco_hydro_3_AS"/>
</dbReference>
<dbReference type="PANTHER" id="PTHR30480:SF13">
    <property type="entry name" value="BETA-HEXOSAMINIDASE"/>
    <property type="match status" value="1"/>
</dbReference>
<dbReference type="InterPro" id="IPR017853">
    <property type="entry name" value="GH"/>
</dbReference>